<keyword evidence="3" id="KW-1185">Reference proteome</keyword>
<feature type="compositionally biased region" description="Basic and acidic residues" evidence="1">
    <location>
        <begin position="65"/>
        <end position="81"/>
    </location>
</feature>
<evidence type="ECO:0000313" key="2">
    <source>
        <dbReference type="EMBL" id="KAJ7346216.1"/>
    </source>
</evidence>
<accession>A0AAD7ER13</accession>
<evidence type="ECO:0000256" key="1">
    <source>
        <dbReference type="SAM" id="MobiDB-lite"/>
    </source>
</evidence>
<proteinExistence type="predicted"/>
<feature type="region of interest" description="Disordered" evidence="1">
    <location>
        <begin position="46"/>
        <end position="124"/>
    </location>
</feature>
<dbReference type="AlphaFoldDB" id="A0AAD7ER13"/>
<name>A0AAD7ER13_9AGAR</name>
<comment type="caution">
    <text evidence="2">The sequence shown here is derived from an EMBL/GenBank/DDBJ whole genome shotgun (WGS) entry which is preliminary data.</text>
</comment>
<organism evidence="2 3">
    <name type="scientific">Mycena albidolilacea</name>
    <dbReference type="NCBI Taxonomy" id="1033008"/>
    <lineage>
        <taxon>Eukaryota</taxon>
        <taxon>Fungi</taxon>
        <taxon>Dikarya</taxon>
        <taxon>Basidiomycota</taxon>
        <taxon>Agaricomycotina</taxon>
        <taxon>Agaricomycetes</taxon>
        <taxon>Agaricomycetidae</taxon>
        <taxon>Agaricales</taxon>
        <taxon>Marasmiineae</taxon>
        <taxon>Mycenaceae</taxon>
        <taxon>Mycena</taxon>
    </lineage>
</organism>
<sequence length="216" mass="24265">MLKQRYPHIGLCAEHWKAHRLIQGRYRFWAAGPFRDRLVTYDAPNAPPGALLPPPPAAPSAARKRVADDPLESEHAKRQQLFEDESLIHMSLPPGDTVPPPNTDRFTNPEQARDTEVDPAATGGTPPVQPDMLQAFCHAASFTPTHALTVPISLSTYLPLCPRPRLRPTELCLYLRCRLPLRRARCIHPIQSFSLHAIFTRPSIVQMWPAPKLSTR</sequence>
<feature type="compositionally biased region" description="Pro residues" evidence="1">
    <location>
        <begin position="46"/>
        <end position="58"/>
    </location>
</feature>
<gene>
    <name evidence="2" type="ORF">DFH08DRAFT_870744</name>
</gene>
<reference evidence="2" key="1">
    <citation type="submission" date="2023-03" db="EMBL/GenBank/DDBJ databases">
        <title>Massive genome expansion in bonnet fungi (Mycena s.s.) driven by repeated elements and novel gene families across ecological guilds.</title>
        <authorList>
            <consortium name="Lawrence Berkeley National Laboratory"/>
            <person name="Harder C.B."/>
            <person name="Miyauchi S."/>
            <person name="Viragh M."/>
            <person name="Kuo A."/>
            <person name="Thoen E."/>
            <person name="Andreopoulos B."/>
            <person name="Lu D."/>
            <person name="Skrede I."/>
            <person name="Drula E."/>
            <person name="Henrissat B."/>
            <person name="Morin E."/>
            <person name="Kohler A."/>
            <person name="Barry K."/>
            <person name="LaButti K."/>
            <person name="Morin E."/>
            <person name="Salamov A."/>
            <person name="Lipzen A."/>
            <person name="Mereny Z."/>
            <person name="Hegedus B."/>
            <person name="Baldrian P."/>
            <person name="Stursova M."/>
            <person name="Weitz H."/>
            <person name="Taylor A."/>
            <person name="Grigoriev I.V."/>
            <person name="Nagy L.G."/>
            <person name="Martin F."/>
            <person name="Kauserud H."/>
        </authorList>
    </citation>
    <scope>NUCLEOTIDE SEQUENCE</scope>
    <source>
        <strain evidence="2">CBHHK002</strain>
    </source>
</reference>
<dbReference type="EMBL" id="JARIHO010000021">
    <property type="protein sequence ID" value="KAJ7346216.1"/>
    <property type="molecule type" value="Genomic_DNA"/>
</dbReference>
<evidence type="ECO:0000313" key="3">
    <source>
        <dbReference type="Proteomes" id="UP001218218"/>
    </source>
</evidence>
<protein>
    <submittedName>
        <fullName evidence="2">Uncharacterized protein</fullName>
    </submittedName>
</protein>
<dbReference type="Proteomes" id="UP001218218">
    <property type="component" value="Unassembled WGS sequence"/>
</dbReference>